<accession>A0A088E4F9</accession>
<proteinExistence type="predicted"/>
<dbReference type="RefSeq" id="WP_011921217.1">
    <property type="nucleotide sequence ID" value="NZ_AP019770.1"/>
</dbReference>
<dbReference type="SUPFAM" id="SSF55282">
    <property type="entry name" value="RL5-like"/>
    <property type="match status" value="1"/>
</dbReference>
<dbReference type="EMBL" id="CP012174">
    <property type="protein sequence ID" value="AKV77745.1"/>
    <property type="molecule type" value="Genomic_DNA"/>
</dbReference>
<sequence length="147" mass="16541">MRVNRITASVFLYSTEDENKVLSALLSLLDDQKGTSITRYDATGHYGDSIVTFKVELEGKIAGEVTQRLLSKLDKGDIIFLLSTIQSRSEGNRIYLRIDKQALISQGRVLLKDGDDVIKIVISLKDNIKQFMEELKRLASGNLYTRS</sequence>
<evidence type="ECO:0000313" key="2">
    <source>
        <dbReference type="EMBL" id="AKV73255.1"/>
    </source>
</evidence>
<evidence type="ECO:0000313" key="9">
    <source>
        <dbReference type="Proteomes" id="UP000061362"/>
    </source>
</evidence>
<dbReference type="OrthoDB" id="10874at2157"/>
<evidence type="ECO:0000313" key="7">
    <source>
        <dbReference type="Proteomes" id="UP000029084"/>
    </source>
</evidence>
<evidence type="ECO:0000313" key="3">
    <source>
        <dbReference type="EMBL" id="AKV75499.1"/>
    </source>
</evidence>
<name>A0A088E4F9_9CREN</name>
<dbReference type="Proteomes" id="UP000062475">
    <property type="component" value="Chromosome"/>
</dbReference>
<gene>
    <name evidence="1" type="ORF">HA72_0071</name>
    <name evidence="2" type="ORF">MsedA_0077</name>
    <name evidence="3" type="ORF">MsedB_0077</name>
    <name evidence="4" type="ORF">MsedC_0076</name>
    <name evidence="5" type="ORF">MsedD_0077</name>
    <name evidence="6" type="ORF">MsedE_0077</name>
</gene>
<dbReference type="InterPro" id="IPR002739">
    <property type="entry name" value="PAB1135-like"/>
</dbReference>
<dbReference type="EMBL" id="CP008822">
    <property type="protein sequence ID" value="AIM26235.1"/>
    <property type="molecule type" value="Genomic_DNA"/>
</dbReference>
<dbReference type="Proteomes" id="UP000061362">
    <property type="component" value="Chromosome"/>
</dbReference>
<dbReference type="PATRIC" id="fig|43687.5.peg.73"/>
<dbReference type="EMBL" id="CP012176">
    <property type="protein sequence ID" value="AKV82235.1"/>
    <property type="molecule type" value="Genomic_DNA"/>
</dbReference>
<reference evidence="6 8" key="3">
    <citation type="submission" date="2015-07" db="EMBL/GenBank/DDBJ databases">
        <title>Physiological, transcriptional responses and genome re-sequencing of acid resistant extremely thermoacidophilic Metallosphaera sedula SARC-M1.</title>
        <authorList>
            <person name="Ai C."/>
            <person name="McCarthy S."/>
            <person name="Eckrich V."/>
            <person name="Rudrappa D."/>
            <person name="Qiu G."/>
            <person name="Blum P."/>
        </authorList>
    </citation>
    <scope>NUCLEOTIDE SEQUENCE [LARGE SCALE GENOMIC DNA]</scope>
    <source>
        <strain evidence="6 8">SARC-M1</strain>
    </source>
</reference>
<dbReference type="Proteomes" id="UP000029084">
    <property type="component" value="Chromosome"/>
</dbReference>
<dbReference type="Proteomes" id="UP000062398">
    <property type="component" value="Chromosome"/>
</dbReference>
<protein>
    <submittedName>
        <fullName evidence="2">Exosome protein</fullName>
    </submittedName>
</protein>
<evidence type="ECO:0000313" key="11">
    <source>
        <dbReference type="Proteomes" id="UP000062475"/>
    </source>
</evidence>
<organism evidence="1 7">
    <name type="scientific">Metallosphaera sedula</name>
    <dbReference type="NCBI Taxonomy" id="43687"/>
    <lineage>
        <taxon>Archaea</taxon>
        <taxon>Thermoproteota</taxon>
        <taxon>Thermoprotei</taxon>
        <taxon>Sulfolobales</taxon>
        <taxon>Sulfolobaceae</taxon>
        <taxon>Metallosphaera</taxon>
    </lineage>
</organism>
<reference evidence="1 7" key="1">
    <citation type="journal article" date="2014" name="J. Bacteriol.">
        <title>Role of an Archaeal PitA Transporter in the Copper and Arsenic Resistance of Metallosphaera sedula, an Extreme Thermoacidophile.</title>
        <authorList>
            <person name="McCarthy S."/>
            <person name="Ai C."/>
            <person name="Wheaton G."/>
            <person name="Tevatia R."/>
            <person name="Eckrich V."/>
            <person name="Kelly R."/>
            <person name="Blum P."/>
        </authorList>
    </citation>
    <scope>NUCLEOTIDE SEQUENCE [LARGE SCALE GENOMIC DNA]</scope>
    <source>
        <strain evidence="1 7">CuR1</strain>
    </source>
</reference>
<dbReference type="NCBIfam" id="NF011145">
    <property type="entry name" value="PRK14555.2-3"/>
    <property type="match status" value="1"/>
</dbReference>
<dbReference type="OMA" id="CHATEDC"/>
<dbReference type="Pfam" id="PF01877">
    <property type="entry name" value="RNA_binding"/>
    <property type="match status" value="1"/>
</dbReference>
<dbReference type="Proteomes" id="UP000056255">
    <property type="component" value="Chromosome"/>
</dbReference>
<evidence type="ECO:0000313" key="5">
    <source>
        <dbReference type="EMBL" id="AKV79990.1"/>
    </source>
</evidence>
<evidence type="ECO:0000313" key="4">
    <source>
        <dbReference type="EMBL" id="AKV77745.1"/>
    </source>
</evidence>
<evidence type="ECO:0000313" key="6">
    <source>
        <dbReference type="EMBL" id="AKV82235.1"/>
    </source>
</evidence>
<evidence type="ECO:0000313" key="10">
    <source>
        <dbReference type="Proteomes" id="UP000062398"/>
    </source>
</evidence>
<dbReference type="Proteomes" id="UP000068832">
    <property type="component" value="Chromosome"/>
</dbReference>
<dbReference type="GeneID" id="97614915"/>
<dbReference type="PANTHER" id="PTHR38816">
    <property type="entry name" value="EXOSOME SUBUNIT, DUF54 FAMILY-RELATED"/>
    <property type="match status" value="1"/>
</dbReference>
<reference evidence="9 10" key="2">
    <citation type="journal article" date="2015" name="Genome Announc.">
        <title>Complete Genome Sequences of Evolved Arsenate-Resistant Metallosphaera sedula Strains.</title>
        <authorList>
            <person name="Ai C."/>
            <person name="McCarthy S."/>
            <person name="Schackwitz W."/>
            <person name="Martin J."/>
            <person name="Lipzen A."/>
            <person name="Blum P."/>
        </authorList>
    </citation>
    <scope>NUCLEOTIDE SEQUENCE [LARGE SCALE GENOMIC DNA]</scope>
    <source>
        <strain evidence="4 10">ARS120-1</strain>
        <strain evidence="5 9">ARS120-2</strain>
        <strain evidence="2 12">ARS50-1</strain>
        <strain evidence="3 11">ARS50-2</strain>
    </source>
</reference>
<dbReference type="EMBL" id="CP012175">
    <property type="protein sequence ID" value="AKV79990.1"/>
    <property type="molecule type" value="Genomic_DNA"/>
</dbReference>
<dbReference type="Gene3D" id="3.30.1440.10">
    <property type="match status" value="1"/>
</dbReference>
<dbReference type="EMBL" id="CP012173">
    <property type="protein sequence ID" value="AKV75499.1"/>
    <property type="molecule type" value="Genomic_DNA"/>
</dbReference>
<evidence type="ECO:0000313" key="1">
    <source>
        <dbReference type="EMBL" id="AIM26235.1"/>
    </source>
</evidence>
<dbReference type="PANTHER" id="PTHR38816:SF1">
    <property type="entry name" value="EXOSOME SUBUNIT"/>
    <property type="match status" value="1"/>
</dbReference>
<dbReference type="EMBL" id="CP012172">
    <property type="protein sequence ID" value="AKV73255.1"/>
    <property type="molecule type" value="Genomic_DNA"/>
</dbReference>
<evidence type="ECO:0000313" key="8">
    <source>
        <dbReference type="Proteomes" id="UP000056255"/>
    </source>
</evidence>
<dbReference type="AlphaFoldDB" id="A0A088E4F9"/>
<dbReference type="InterPro" id="IPR022803">
    <property type="entry name" value="Ribosomal_uL5_dom_sf"/>
</dbReference>
<evidence type="ECO:0000313" key="12">
    <source>
        <dbReference type="Proteomes" id="UP000068832"/>
    </source>
</evidence>